<reference evidence="2" key="1">
    <citation type="submission" date="2019-05" db="EMBL/GenBank/DDBJ databases">
        <title>The de novo reference genome and transcriptome assemblies of the wild tomato species Solanum chilense.</title>
        <authorList>
            <person name="Stam R."/>
            <person name="Nosenko T."/>
            <person name="Hoerger A.C."/>
            <person name="Stephan W."/>
            <person name="Seidel M.A."/>
            <person name="Kuhn J.M.M."/>
            <person name="Haberer G."/>
            <person name="Tellier A."/>
        </authorList>
    </citation>
    <scope>NUCLEOTIDE SEQUENCE</scope>
    <source>
        <tissue evidence="2">Mature leaves</tissue>
    </source>
</reference>
<sequence>MNTRRTPARRVEENDVNEESPHQVEQVLQGAQGFALTIHVNKGIDPRVNVVEITMTSRLRDFVRMNPPIIHHYSFPREPPRCIACRGNESKEVPPSVPGGDAPWKNHFYALQIRGSKLDDDDDGVLLELNFIESLHCAFHKDTIMF</sequence>
<evidence type="ECO:0000313" key="2">
    <source>
        <dbReference type="EMBL" id="TMX02461.1"/>
    </source>
</evidence>
<name>A0A6N2CA44_SOLCI</name>
<gene>
    <name evidence="2" type="ORF">EJD97_021477</name>
</gene>
<dbReference type="AlphaFoldDB" id="A0A6N2CA44"/>
<dbReference type="EMBL" id="RXGB01000656">
    <property type="protein sequence ID" value="TMX02461.1"/>
    <property type="molecule type" value="Genomic_DNA"/>
</dbReference>
<protein>
    <submittedName>
        <fullName evidence="2">Uncharacterized protein</fullName>
    </submittedName>
</protein>
<accession>A0A6N2CA44</accession>
<comment type="caution">
    <text evidence="2">The sequence shown here is derived from an EMBL/GenBank/DDBJ whole genome shotgun (WGS) entry which is preliminary data.</text>
</comment>
<organism evidence="2">
    <name type="scientific">Solanum chilense</name>
    <name type="common">Tomato</name>
    <name type="synonym">Lycopersicon chilense</name>
    <dbReference type="NCBI Taxonomy" id="4083"/>
    <lineage>
        <taxon>Eukaryota</taxon>
        <taxon>Viridiplantae</taxon>
        <taxon>Streptophyta</taxon>
        <taxon>Embryophyta</taxon>
        <taxon>Tracheophyta</taxon>
        <taxon>Spermatophyta</taxon>
        <taxon>Magnoliopsida</taxon>
        <taxon>eudicotyledons</taxon>
        <taxon>Gunneridae</taxon>
        <taxon>Pentapetalae</taxon>
        <taxon>asterids</taxon>
        <taxon>lamiids</taxon>
        <taxon>Solanales</taxon>
        <taxon>Solanaceae</taxon>
        <taxon>Solanoideae</taxon>
        <taxon>Solaneae</taxon>
        <taxon>Solanum</taxon>
        <taxon>Solanum subgen. Lycopersicon</taxon>
    </lineage>
</organism>
<evidence type="ECO:0000256" key="1">
    <source>
        <dbReference type="SAM" id="MobiDB-lite"/>
    </source>
</evidence>
<proteinExistence type="predicted"/>
<feature type="region of interest" description="Disordered" evidence="1">
    <location>
        <begin position="1"/>
        <end position="21"/>
    </location>
</feature>